<sequence length="104" mass="11928">MSELWNLLDELEAELRRLDHWSDVPPSREALASTQPFAVDTLSLPEWLQWVYLQRLRALLEAGRELPSGALVKPYAEEYFAQSQEPVGELIVIIDRIDAQLGRP</sequence>
<keyword evidence="3" id="KW-1185">Reference proteome</keyword>
<dbReference type="PANTHER" id="PTHR39586">
    <property type="entry name" value="CYTOPLASMIC PROTEIN-RELATED"/>
    <property type="match status" value="1"/>
</dbReference>
<gene>
    <name evidence="2" type="ORF">GCM10007392_31590</name>
</gene>
<evidence type="ECO:0000313" key="3">
    <source>
        <dbReference type="Proteomes" id="UP000626148"/>
    </source>
</evidence>
<organism evidence="2 3">
    <name type="scientific">Saccharospirillum salsuginis</name>
    <dbReference type="NCBI Taxonomy" id="418750"/>
    <lineage>
        <taxon>Bacteria</taxon>
        <taxon>Pseudomonadati</taxon>
        <taxon>Pseudomonadota</taxon>
        <taxon>Gammaproteobacteria</taxon>
        <taxon>Oceanospirillales</taxon>
        <taxon>Saccharospirillaceae</taxon>
        <taxon>Saccharospirillum</taxon>
    </lineage>
</organism>
<dbReference type="EMBL" id="BMXR01000008">
    <property type="protein sequence ID" value="GGX61413.1"/>
    <property type="molecule type" value="Genomic_DNA"/>
</dbReference>
<dbReference type="SUPFAM" id="SSF158452">
    <property type="entry name" value="YqcC-like"/>
    <property type="match status" value="1"/>
</dbReference>
<dbReference type="PANTHER" id="PTHR39586:SF1">
    <property type="entry name" value="CYTOPLASMIC PROTEIN"/>
    <property type="match status" value="1"/>
</dbReference>
<reference evidence="2" key="1">
    <citation type="journal article" date="2014" name="Int. J. Syst. Evol. Microbiol.">
        <title>Complete genome sequence of Corynebacterium casei LMG S-19264T (=DSM 44701T), isolated from a smear-ripened cheese.</title>
        <authorList>
            <consortium name="US DOE Joint Genome Institute (JGI-PGF)"/>
            <person name="Walter F."/>
            <person name="Albersmeier A."/>
            <person name="Kalinowski J."/>
            <person name="Ruckert C."/>
        </authorList>
    </citation>
    <scope>NUCLEOTIDE SEQUENCE</scope>
    <source>
        <strain evidence="2">KCTC 22169</strain>
    </source>
</reference>
<reference evidence="2" key="2">
    <citation type="submission" date="2020-09" db="EMBL/GenBank/DDBJ databases">
        <authorList>
            <person name="Sun Q."/>
            <person name="Kim S."/>
        </authorList>
    </citation>
    <scope>NUCLEOTIDE SEQUENCE</scope>
    <source>
        <strain evidence="2">KCTC 22169</strain>
    </source>
</reference>
<dbReference type="Pfam" id="PF04287">
    <property type="entry name" value="DUF446"/>
    <property type="match status" value="1"/>
</dbReference>
<dbReference type="GO" id="GO:0044010">
    <property type="term" value="P:single-species biofilm formation"/>
    <property type="evidence" value="ECO:0007669"/>
    <property type="project" value="TreeGrafter"/>
</dbReference>
<name>A0A918ND30_9GAMM</name>
<dbReference type="Gene3D" id="1.20.1440.40">
    <property type="entry name" value="YqcC-like"/>
    <property type="match status" value="1"/>
</dbReference>
<protein>
    <recommendedName>
        <fullName evidence="1">YqcC-like domain-containing protein</fullName>
    </recommendedName>
</protein>
<dbReference type="InterPro" id="IPR036814">
    <property type="entry name" value="YqcC-like_sf"/>
</dbReference>
<dbReference type="RefSeq" id="WP_189610416.1">
    <property type="nucleotide sequence ID" value="NZ_BMXR01000008.1"/>
</dbReference>
<comment type="caution">
    <text evidence="2">The sequence shown here is derived from an EMBL/GenBank/DDBJ whole genome shotgun (WGS) entry which is preliminary data.</text>
</comment>
<proteinExistence type="predicted"/>
<evidence type="ECO:0000259" key="1">
    <source>
        <dbReference type="Pfam" id="PF04287"/>
    </source>
</evidence>
<feature type="domain" description="YqcC-like" evidence="1">
    <location>
        <begin position="5"/>
        <end position="99"/>
    </location>
</feature>
<dbReference type="PIRSF" id="PIRSF006257">
    <property type="entry name" value="UCP006257"/>
    <property type="match status" value="1"/>
</dbReference>
<dbReference type="InterPro" id="IPR007384">
    <property type="entry name" value="UCP006257"/>
</dbReference>
<dbReference type="InterPro" id="IPR023376">
    <property type="entry name" value="YqcC-like_dom"/>
</dbReference>
<evidence type="ECO:0000313" key="2">
    <source>
        <dbReference type="EMBL" id="GGX61413.1"/>
    </source>
</evidence>
<dbReference type="Proteomes" id="UP000626148">
    <property type="component" value="Unassembled WGS sequence"/>
</dbReference>
<accession>A0A918ND30</accession>
<dbReference type="AlphaFoldDB" id="A0A918ND30"/>